<protein>
    <recommendedName>
        <fullName evidence="2">TPR repeat domain-containing protein</fullName>
    </recommendedName>
</protein>
<dbReference type="Proteomes" id="UP001143347">
    <property type="component" value="Unassembled WGS sequence"/>
</dbReference>
<evidence type="ECO:0000313" key="3">
    <source>
        <dbReference type="EMBL" id="MCX2966343.1"/>
    </source>
</evidence>
<dbReference type="InterPro" id="IPR057037">
    <property type="entry name" value="TPR_rep_actino"/>
</dbReference>
<evidence type="ECO:0000313" key="4">
    <source>
        <dbReference type="Proteomes" id="UP001143347"/>
    </source>
</evidence>
<reference evidence="3" key="1">
    <citation type="submission" date="2022-10" db="EMBL/GenBank/DDBJ databases">
        <title>WGS of marine actinomycetes from Thailand.</title>
        <authorList>
            <person name="Thawai C."/>
        </authorList>
    </citation>
    <scope>NUCLEOTIDE SEQUENCE</scope>
    <source>
        <strain evidence="3">SW21</strain>
    </source>
</reference>
<accession>A0A9X3I5Z8</accession>
<evidence type="ECO:0000259" key="2">
    <source>
        <dbReference type="Pfam" id="PF23275"/>
    </source>
</evidence>
<evidence type="ECO:0000256" key="1">
    <source>
        <dbReference type="SAM" id="MobiDB-lite"/>
    </source>
</evidence>
<feature type="region of interest" description="Disordered" evidence="1">
    <location>
        <begin position="1"/>
        <end position="20"/>
    </location>
</feature>
<gene>
    <name evidence="3" type="ORF">OSB52_19860</name>
</gene>
<feature type="domain" description="TPR repeat" evidence="2">
    <location>
        <begin position="218"/>
        <end position="449"/>
    </location>
</feature>
<keyword evidence="4" id="KW-1185">Reference proteome</keyword>
<name>A0A9X3I5Z8_9ACTN</name>
<dbReference type="EMBL" id="JAPKFM010000026">
    <property type="protein sequence ID" value="MCX2966343.1"/>
    <property type="molecule type" value="Genomic_DNA"/>
</dbReference>
<organism evidence="3 4">
    <name type="scientific">Gordonia aquimaris</name>
    <dbReference type="NCBI Taxonomy" id="2984863"/>
    <lineage>
        <taxon>Bacteria</taxon>
        <taxon>Bacillati</taxon>
        <taxon>Actinomycetota</taxon>
        <taxon>Actinomycetes</taxon>
        <taxon>Mycobacteriales</taxon>
        <taxon>Gordoniaceae</taxon>
        <taxon>Gordonia</taxon>
    </lineage>
</organism>
<dbReference type="RefSeq" id="WP_266063250.1">
    <property type="nucleotide sequence ID" value="NZ_JAPKFM010000026.1"/>
</dbReference>
<comment type="caution">
    <text evidence="3">The sequence shown here is derived from an EMBL/GenBank/DDBJ whole genome shotgun (WGS) entry which is preliminary data.</text>
</comment>
<feature type="compositionally biased region" description="Polar residues" evidence="1">
    <location>
        <begin position="1"/>
        <end position="11"/>
    </location>
</feature>
<dbReference type="Pfam" id="PF23275">
    <property type="entry name" value="TPR_23"/>
    <property type="match status" value="1"/>
</dbReference>
<dbReference type="AlphaFoldDB" id="A0A9X3I5Z8"/>
<sequence length="750" mass="78836">MAGTPTRSQVTGWHPDRLTGIGNGLQAPMDSISTNGTSMANTVRNLDWSGDGRAAAIGHADAETAAFNRLTASIENLKAALVNGAAAMAPNRDNLVNSAVALEGNSFTVSGDWKVTDDVNYEFARSLAGDDAAALAEIETIRQERNNHAVNETIRLTELARQLGVDAENCGNAITAAKGQIDGFAPLTAGLTIQNSQSDAQALQNGTLTEAQLARINAAADLTPEQLAALKSGQPANISNGQFDYIKSLMDGLDVASVEDLERLGAELPADQQEALKGSLADSMRLIAAPNFVRAEGGQRGGVDLLPTDARRVLTSPPISEGPGGKYLNANATGLSSLARFMEHGDPNAKDVGSDINRQFLKHAAQIAEVDNDGRILGEPDRVASGLLAAAAQDHPAVADALGDGPGAAGAMNAADGDPSGDWNRDHMVAALMSADWEGHDAGLKSVIDGINDNATSENIRMATMSGESAEGVATYLADHPFGLNETLTNSASTLLGKYIPQMAGVNDAYLETRGFDPLDAAEFRNLFAAMDQYESSAVPFNDAAYASVAQLHGLGAANPDDLFKFASAAGRIDGAAQDGMDHYVQHGLGEEAQRAAQKTAVFHSLGNISSFAVKQIPVVGDFAGVAMDAGIPVAAYELYGSAPSAVDPTADITDRGGVVWQYYQLLQGSNTLPGFDLTDPELQPYTTTEHLEGKDLGVRLMTYEEILASGEDPYIAKDDFGQAMEHYMEKKGYDLGELNRGWQAGRDGR</sequence>
<proteinExistence type="predicted"/>